<protein>
    <submittedName>
        <fullName evidence="6">IclR family transcriptional regulator, pca regulon regulatory protein</fullName>
    </submittedName>
</protein>
<evidence type="ECO:0000256" key="3">
    <source>
        <dbReference type="ARBA" id="ARBA00023163"/>
    </source>
</evidence>
<dbReference type="PANTHER" id="PTHR30136">
    <property type="entry name" value="HELIX-TURN-HELIX TRANSCRIPTIONAL REGULATOR, ICLR FAMILY"/>
    <property type="match status" value="1"/>
</dbReference>
<feature type="domain" description="HTH iclR-type" evidence="4">
    <location>
        <begin position="21"/>
        <end position="81"/>
    </location>
</feature>
<dbReference type="EMBL" id="ATGI01000034">
    <property type="protein sequence ID" value="EPF71079.1"/>
    <property type="molecule type" value="Genomic_DNA"/>
</dbReference>
<name>S3N9Q2_9GAMM</name>
<dbReference type="Gene3D" id="3.30.450.40">
    <property type="match status" value="1"/>
</dbReference>
<keyword evidence="2" id="KW-0238">DNA-binding</keyword>
<dbReference type="InterPro" id="IPR014757">
    <property type="entry name" value="Tscrpt_reg_IclR_C"/>
</dbReference>
<dbReference type="SUPFAM" id="SSF46785">
    <property type="entry name" value="Winged helix' DNA-binding domain"/>
    <property type="match status" value="1"/>
</dbReference>
<dbReference type="GO" id="GO:0003677">
    <property type="term" value="F:DNA binding"/>
    <property type="evidence" value="ECO:0007669"/>
    <property type="project" value="UniProtKB-KW"/>
</dbReference>
<dbReference type="Pfam" id="PF01614">
    <property type="entry name" value="IclR_C"/>
    <property type="match status" value="1"/>
</dbReference>
<dbReference type="InterPro" id="IPR050707">
    <property type="entry name" value="HTH_MetabolicPath_Reg"/>
</dbReference>
<dbReference type="GO" id="GO:0046278">
    <property type="term" value="P:3,4-dihydroxybenzoate metabolic process"/>
    <property type="evidence" value="ECO:0007669"/>
    <property type="project" value="InterPro"/>
</dbReference>
<dbReference type="RefSeq" id="WP_016657227.1">
    <property type="nucleotide sequence ID" value="NZ_KE340354.1"/>
</dbReference>
<evidence type="ECO:0000313" key="6">
    <source>
        <dbReference type="EMBL" id="EPF71079.1"/>
    </source>
</evidence>
<evidence type="ECO:0000313" key="7">
    <source>
        <dbReference type="Proteomes" id="UP000014568"/>
    </source>
</evidence>
<dbReference type="InterPro" id="IPR036390">
    <property type="entry name" value="WH_DNA-bd_sf"/>
</dbReference>
<dbReference type="PANTHER" id="PTHR30136:SF34">
    <property type="entry name" value="TRANSCRIPTIONAL REGULATOR"/>
    <property type="match status" value="1"/>
</dbReference>
<dbReference type="STRING" id="632955.GCA_000829675_00281"/>
<dbReference type="PROSITE" id="PS51077">
    <property type="entry name" value="HTH_ICLR"/>
    <property type="match status" value="1"/>
</dbReference>
<dbReference type="GO" id="GO:0045893">
    <property type="term" value="P:positive regulation of DNA-templated transcription"/>
    <property type="evidence" value="ECO:0007669"/>
    <property type="project" value="InterPro"/>
</dbReference>
<evidence type="ECO:0000259" key="5">
    <source>
        <dbReference type="PROSITE" id="PS51078"/>
    </source>
</evidence>
<organism evidence="6 7">
    <name type="scientific">Acinetobacter rudis CIP 110305</name>
    <dbReference type="NCBI Taxonomy" id="421052"/>
    <lineage>
        <taxon>Bacteria</taxon>
        <taxon>Pseudomonadati</taxon>
        <taxon>Pseudomonadota</taxon>
        <taxon>Gammaproteobacteria</taxon>
        <taxon>Moraxellales</taxon>
        <taxon>Moraxellaceae</taxon>
        <taxon>Acinetobacter</taxon>
    </lineage>
</organism>
<dbReference type="InterPro" id="IPR012794">
    <property type="entry name" value="PcaR_PcaU"/>
</dbReference>
<dbReference type="Gene3D" id="1.10.10.10">
    <property type="entry name" value="Winged helix-like DNA-binding domain superfamily/Winged helix DNA-binding domain"/>
    <property type="match status" value="1"/>
</dbReference>
<dbReference type="InterPro" id="IPR036388">
    <property type="entry name" value="WH-like_DNA-bd_sf"/>
</dbReference>
<feature type="domain" description="IclR-ED" evidence="5">
    <location>
        <begin position="82"/>
        <end position="269"/>
    </location>
</feature>
<keyword evidence="1" id="KW-0805">Transcription regulation</keyword>
<comment type="caution">
    <text evidence="6">The sequence shown here is derived from an EMBL/GenBank/DDBJ whole genome shotgun (WGS) entry which is preliminary data.</text>
</comment>
<reference evidence="6 7" key="1">
    <citation type="submission" date="2013-06" db="EMBL/GenBank/DDBJ databases">
        <title>The Genome Sequence of Acinetobacter rudis CIP 110305.</title>
        <authorList>
            <consortium name="The Broad Institute Genome Sequencing Platform"/>
            <consortium name="The Broad Institute Genome Sequencing Center for Infectious Disease"/>
            <person name="Cerqueira G."/>
            <person name="Feldgarden M."/>
            <person name="Courvalin P."/>
            <person name="Perichon B."/>
            <person name="Grillot-Courvalin C."/>
            <person name="Clermont D."/>
            <person name="Rocha E."/>
            <person name="Yoon E.-J."/>
            <person name="Nemec A."/>
            <person name="Young S.K."/>
            <person name="Zeng Q."/>
            <person name="Gargeya S."/>
            <person name="Fitzgerald M."/>
            <person name="Abouelleil A."/>
            <person name="Alvarado L."/>
            <person name="Berlin A.M."/>
            <person name="Chapman S.B."/>
            <person name="Dewar J."/>
            <person name="Goldberg J."/>
            <person name="Griggs A."/>
            <person name="Gujja S."/>
            <person name="Hansen M."/>
            <person name="Howarth C."/>
            <person name="Imamovic A."/>
            <person name="Larimer J."/>
            <person name="McCowan C."/>
            <person name="Murphy C."/>
            <person name="Pearson M."/>
            <person name="Priest M."/>
            <person name="Roberts A."/>
            <person name="Saif S."/>
            <person name="Shea T."/>
            <person name="Sykes S."/>
            <person name="Wortman J."/>
            <person name="Nusbaum C."/>
            <person name="Birren B."/>
        </authorList>
    </citation>
    <scope>NUCLEOTIDE SEQUENCE [LARGE SCALE GENOMIC DNA]</scope>
    <source>
        <strain evidence="6 7">CIP 110305</strain>
    </source>
</reference>
<dbReference type="GO" id="GO:0003700">
    <property type="term" value="F:DNA-binding transcription factor activity"/>
    <property type="evidence" value="ECO:0007669"/>
    <property type="project" value="TreeGrafter"/>
</dbReference>
<dbReference type="eggNOG" id="COG1414">
    <property type="taxonomic scope" value="Bacteria"/>
</dbReference>
<proteinExistence type="predicted"/>
<dbReference type="GO" id="GO:0045892">
    <property type="term" value="P:negative regulation of DNA-templated transcription"/>
    <property type="evidence" value="ECO:0007669"/>
    <property type="project" value="TreeGrafter"/>
</dbReference>
<dbReference type="Pfam" id="PF09339">
    <property type="entry name" value="HTH_IclR"/>
    <property type="match status" value="1"/>
</dbReference>
<evidence type="ECO:0000256" key="1">
    <source>
        <dbReference type="ARBA" id="ARBA00023015"/>
    </source>
</evidence>
<keyword evidence="3" id="KW-0804">Transcription</keyword>
<dbReference type="NCBIfam" id="TIGR02431">
    <property type="entry name" value="pcaR_pcaU"/>
    <property type="match status" value="1"/>
</dbReference>
<sequence>MHKEIGINSVPTSYVKDEDFVVSFARGIKLLEAFGVEKQKLNVTQIATRSQLSRTATRRYLRTLYTLGYLDSDDHYYWLTHRVLRFSSAYLNSSHLSKISQPILNLLSVETKFTFSVVVLDEHEVVPIARSYLPQQDNLRISPYGMHLGNRLPAHATSTGKVLLASLDETLQQEWLKKYGLKRLTSYTEIDEHVFLASLKQVAIQDYCLSSEEHELGVIALAVPVVNTQGKYVAALNCIAQSNKTTATYLIEKILPLLRNTVAELRAMI</sequence>
<dbReference type="SMART" id="SM00346">
    <property type="entry name" value="HTH_ICLR"/>
    <property type="match status" value="1"/>
</dbReference>
<dbReference type="OrthoDB" id="9807558at2"/>
<dbReference type="InterPro" id="IPR029016">
    <property type="entry name" value="GAF-like_dom_sf"/>
</dbReference>
<dbReference type="InterPro" id="IPR005471">
    <property type="entry name" value="Tscrpt_reg_IclR_N"/>
</dbReference>
<evidence type="ECO:0000259" key="4">
    <source>
        <dbReference type="PROSITE" id="PS51077"/>
    </source>
</evidence>
<dbReference type="SUPFAM" id="SSF55781">
    <property type="entry name" value="GAF domain-like"/>
    <property type="match status" value="1"/>
</dbReference>
<dbReference type="HOGENOM" id="CLU_062618_0_1_6"/>
<gene>
    <name evidence="6" type="ORF">F945_02842</name>
</gene>
<accession>S3N9Q2</accession>
<keyword evidence="7" id="KW-1185">Reference proteome</keyword>
<dbReference type="AlphaFoldDB" id="S3N9Q2"/>
<evidence type="ECO:0000256" key="2">
    <source>
        <dbReference type="ARBA" id="ARBA00023125"/>
    </source>
</evidence>
<dbReference type="Proteomes" id="UP000014568">
    <property type="component" value="Unassembled WGS sequence"/>
</dbReference>
<dbReference type="PROSITE" id="PS51078">
    <property type="entry name" value="ICLR_ED"/>
    <property type="match status" value="1"/>
</dbReference>
<dbReference type="PATRIC" id="fig|421052.3.peg.2779"/>